<organism evidence="1 2">
    <name type="scientific">Azospirillum picis</name>
    <dbReference type="NCBI Taxonomy" id="488438"/>
    <lineage>
        <taxon>Bacteria</taxon>
        <taxon>Pseudomonadati</taxon>
        <taxon>Pseudomonadota</taxon>
        <taxon>Alphaproteobacteria</taxon>
        <taxon>Rhodospirillales</taxon>
        <taxon>Azospirillaceae</taxon>
        <taxon>Azospirillum</taxon>
    </lineage>
</organism>
<dbReference type="Proteomes" id="UP001244552">
    <property type="component" value="Unassembled WGS sequence"/>
</dbReference>
<evidence type="ECO:0000313" key="1">
    <source>
        <dbReference type="EMBL" id="MDQ0536822.1"/>
    </source>
</evidence>
<protein>
    <submittedName>
        <fullName evidence="1">Uncharacterized protein</fullName>
    </submittedName>
</protein>
<dbReference type="EMBL" id="JAUSVU010000032">
    <property type="protein sequence ID" value="MDQ0536822.1"/>
    <property type="molecule type" value="Genomic_DNA"/>
</dbReference>
<proteinExistence type="predicted"/>
<name>A0ABU0MTQ1_9PROT</name>
<accession>A0ABU0MTQ1</accession>
<evidence type="ECO:0000313" key="2">
    <source>
        <dbReference type="Proteomes" id="UP001244552"/>
    </source>
</evidence>
<reference evidence="1 2" key="1">
    <citation type="submission" date="2023-07" db="EMBL/GenBank/DDBJ databases">
        <title>Genomic Encyclopedia of Type Strains, Phase IV (KMG-IV): sequencing the most valuable type-strain genomes for metagenomic binning, comparative biology and taxonomic classification.</title>
        <authorList>
            <person name="Goeker M."/>
        </authorList>
    </citation>
    <scope>NUCLEOTIDE SEQUENCE [LARGE SCALE GENOMIC DNA]</scope>
    <source>
        <strain evidence="1 2">DSM 19922</strain>
    </source>
</reference>
<comment type="caution">
    <text evidence="1">The sequence shown here is derived from an EMBL/GenBank/DDBJ whole genome shotgun (WGS) entry which is preliminary data.</text>
</comment>
<sequence length="36" mass="3765">MPDRRPALSVCIVTHEVAGLAGSGGIGCCWPATPWR</sequence>
<keyword evidence="2" id="KW-1185">Reference proteome</keyword>
<dbReference type="PROSITE" id="PS51257">
    <property type="entry name" value="PROKAR_LIPOPROTEIN"/>
    <property type="match status" value="1"/>
</dbReference>
<gene>
    <name evidence="1" type="ORF">QO018_005720</name>
</gene>